<dbReference type="Gene3D" id="1.10.10.10">
    <property type="entry name" value="Winged helix-like DNA-binding domain superfamily/Winged helix DNA-binding domain"/>
    <property type="match status" value="1"/>
</dbReference>
<feature type="domain" description="HTH gntR-type" evidence="5">
    <location>
        <begin position="30"/>
        <end position="98"/>
    </location>
</feature>
<evidence type="ECO:0000256" key="2">
    <source>
        <dbReference type="ARBA" id="ARBA00023125"/>
    </source>
</evidence>
<dbReference type="Proteomes" id="UP000608024">
    <property type="component" value="Unassembled WGS sequence"/>
</dbReference>
<dbReference type="SUPFAM" id="SSF48008">
    <property type="entry name" value="GntR ligand-binding domain-like"/>
    <property type="match status" value="1"/>
</dbReference>
<evidence type="ECO:0000256" key="4">
    <source>
        <dbReference type="SAM" id="MobiDB-lite"/>
    </source>
</evidence>
<evidence type="ECO:0000256" key="3">
    <source>
        <dbReference type="ARBA" id="ARBA00023163"/>
    </source>
</evidence>
<name>A0A919DN09_9ACTN</name>
<dbReference type="InterPro" id="IPR011711">
    <property type="entry name" value="GntR_C"/>
</dbReference>
<organism evidence="6 7">
    <name type="scientific">Streptomyces longispororuber</name>
    <dbReference type="NCBI Taxonomy" id="68230"/>
    <lineage>
        <taxon>Bacteria</taxon>
        <taxon>Bacillati</taxon>
        <taxon>Actinomycetota</taxon>
        <taxon>Actinomycetes</taxon>
        <taxon>Kitasatosporales</taxon>
        <taxon>Streptomycetaceae</taxon>
        <taxon>Streptomyces</taxon>
    </lineage>
</organism>
<dbReference type="AlphaFoldDB" id="A0A919DN09"/>
<dbReference type="Gene3D" id="1.20.120.530">
    <property type="entry name" value="GntR ligand-binding domain-like"/>
    <property type="match status" value="1"/>
</dbReference>
<keyword evidence="7" id="KW-1185">Reference proteome</keyword>
<dbReference type="GO" id="GO:0003700">
    <property type="term" value="F:DNA-binding transcription factor activity"/>
    <property type="evidence" value="ECO:0007669"/>
    <property type="project" value="InterPro"/>
</dbReference>
<evidence type="ECO:0000313" key="6">
    <source>
        <dbReference type="EMBL" id="GHE61214.1"/>
    </source>
</evidence>
<sequence length="268" mass="29721">MSGPNGARIRNPRPASRRRLPVDKGDRYGCAMARDIQERIKKLIIDQRLPSGSVLPTEPELMERLGVSRNSVREALKALQAMGIVEIRHGFGTYVGPMSMAPMIEGLTFRTVAGHYRGEDSLLQLLELREAVETGLIARLAGSLPAADLAELDALVDRMDAEAAGPGGEVRAETDRAFHATLYRCLGNQLLGEVLEAFWDAFHKVRTDLVDVPQDPRVTCRQHREILDAVRSSDVVRAERAIREHFGNIRTRLNAPVTAAVPRPTYDR</sequence>
<keyword evidence="1" id="KW-0805">Transcription regulation</keyword>
<dbReference type="CDD" id="cd07377">
    <property type="entry name" value="WHTH_GntR"/>
    <property type="match status" value="1"/>
</dbReference>
<feature type="region of interest" description="Disordered" evidence="4">
    <location>
        <begin position="1"/>
        <end position="24"/>
    </location>
</feature>
<dbReference type="PANTHER" id="PTHR43537">
    <property type="entry name" value="TRANSCRIPTIONAL REGULATOR, GNTR FAMILY"/>
    <property type="match status" value="1"/>
</dbReference>
<dbReference type="InterPro" id="IPR000524">
    <property type="entry name" value="Tscrpt_reg_HTH_GntR"/>
</dbReference>
<keyword evidence="3" id="KW-0804">Transcription</keyword>
<dbReference type="SUPFAM" id="SSF46785">
    <property type="entry name" value="Winged helix' DNA-binding domain"/>
    <property type="match status" value="1"/>
</dbReference>
<dbReference type="InterPro" id="IPR036390">
    <property type="entry name" value="WH_DNA-bd_sf"/>
</dbReference>
<dbReference type="PRINTS" id="PR00035">
    <property type="entry name" value="HTHGNTR"/>
</dbReference>
<proteinExistence type="predicted"/>
<dbReference type="PANTHER" id="PTHR43537:SF5">
    <property type="entry name" value="UXU OPERON TRANSCRIPTIONAL REGULATOR"/>
    <property type="match status" value="1"/>
</dbReference>
<dbReference type="Pfam" id="PF07729">
    <property type="entry name" value="FCD"/>
    <property type="match status" value="1"/>
</dbReference>
<comment type="caution">
    <text evidence="6">The sequence shown here is derived from an EMBL/GenBank/DDBJ whole genome shotgun (WGS) entry which is preliminary data.</text>
</comment>
<dbReference type="Pfam" id="PF00392">
    <property type="entry name" value="GntR"/>
    <property type="match status" value="1"/>
</dbReference>
<dbReference type="SMART" id="SM00895">
    <property type="entry name" value="FCD"/>
    <property type="match status" value="1"/>
</dbReference>
<evidence type="ECO:0000259" key="5">
    <source>
        <dbReference type="PROSITE" id="PS50949"/>
    </source>
</evidence>
<dbReference type="EMBL" id="BNBT01000043">
    <property type="protein sequence ID" value="GHE61214.1"/>
    <property type="molecule type" value="Genomic_DNA"/>
</dbReference>
<dbReference type="InterPro" id="IPR036388">
    <property type="entry name" value="WH-like_DNA-bd_sf"/>
</dbReference>
<dbReference type="SMART" id="SM00345">
    <property type="entry name" value="HTH_GNTR"/>
    <property type="match status" value="1"/>
</dbReference>
<reference evidence="6" key="1">
    <citation type="journal article" date="2014" name="Int. J. Syst. Evol. Microbiol.">
        <title>Complete genome sequence of Corynebacterium casei LMG S-19264T (=DSM 44701T), isolated from a smear-ripened cheese.</title>
        <authorList>
            <consortium name="US DOE Joint Genome Institute (JGI-PGF)"/>
            <person name="Walter F."/>
            <person name="Albersmeier A."/>
            <person name="Kalinowski J."/>
            <person name="Ruckert C."/>
        </authorList>
    </citation>
    <scope>NUCLEOTIDE SEQUENCE</scope>
    <source>
        <strain evidence="6">JCM 4784</strain>
    </source>
</reference>
<dbReference type="InterPro" id="IPR008920">
    <property type="entry name" value="TF_FadR/GntR_C"/>
</dbReference>
<evidence type="ECO:0000256" key="1">
    <source>
        <dbReference type="ARBA" id="ARBA00023015"/>
    </source>
</evidence>
<dbReference type="PROSITE" id="PS50949">
    <property type="entry name" value="HTH_GNTR"/>
    <property type="match status" value="1"/>
</dbReference>
<protein>
    <submittedName>
        <fullName evidence="6">Transcriptional regulator</fullName>
    </submittedName>
</protein>
<reference evidence="6" key="2">
    <citation type="submission" date="2020-09" db="EMBL/GenBank/DDBJ databases">
        <authorList>
            <person name="Sun Q."/>
            <person name="Ohkuma M."/>
        </authorList>
    </citation>
    <scope>NUCLEOTIDE SEQUENCE</scope>
    <source>
        <strain evidence="6">JCM 4784</strain>
    </source>
</reference>
<evidence type="ECO:0000313" key="7">
    <source>
        <dbReference type="Proteomes" id="UP000608024"/>
    </source>
</evidence>
<gene>
    <name evidence="6" type="ORF">GCM10018785_32830</name>
</gene>
<accession>A0A919DN09</accession>
<dbReference type="GO" id="GO:0003677">
    <property type="term" value="F:DNA binding"/>
    <property type="evidence" value="ECO:0007669"/>
    <property type="project" value="UniProtKB-KW"/>
</dbReference>
<keyword evidence="2" id="KW-0238">DNA-binding</keyword>